<dbReference type="EMBL" id="JANDWZ010000035">
    <property type="protein sequence ID" value="MCP9565454.1"/>
    <property type="molecule type" value="Genomic_DNA"/>
</dbReference>
<dbReference type="Proteomes" id="UP001205531">
    <property type="component" value="Unassembled WGS sequence"/>
</dbReference>
<name>A0AAW5IKA5_9BACT</name>
<proteinExistence type="predicted"/>
<dbReference type="RefSeq" id="WP_254953625.1">
    <property type="nucleotide sequence ID" value="NZ_JANDWY010000032.1"/>
</dbReference>
<evidence type="ECO:0000313" key="1">
    <source>
        <dbReference type="EMBL" id="MCP9565454.1"/>
    </source>
</evidence>
<accession>A0AAW5IKA5</accession>
<gene>
    <name evidence="1" type="ORF">NNC64_13010</name>
</gene>
<organism evidence="1 2">
    <name type="scientific">Segatella copri</name>
    <dbReference type="NCBI Taxonomy" id="165179"/>
    <lineage>
        <taxon>Bacteria</taxon>
        <taxon>Pseudomonadati</taxon>
        <taxon>Bacteroidota</taxon>
        <taxon>Bacteroidia</taxon>
        <taxon>Bacteroidales</taxon>
        <taxon>Prevotellaceae</taxon>
        <taxon>Segatella</taxon>
    </lineage>
</organism>
<sequence>MNILILSDLVAYSGVGQYMIQLGNELLKHTEVDAVVVASPVFFRNDVGGVHL</sequence>
<dbReference type="AlphaFoldDB" id="A0AAW5IKA5"/>
<evidence type="ECO:0000313" key="2">
    <source>
        <dbReference type="Proteomes" id="UP001205531"/>
    </source>
</evidence>
<protein>
    <submittedName>
        <fullName evidence="1">Uncharacterized protein</fullName>
    </submittedName>
</protein>
<reference evidence="1" key="1">
    <citation type="submission" date="2022-07" db="EMBL/GenBank/DDBJ databases">
        <title>Prevotella copri.</title>
        <authorList>
            <person name="Yang C."/>
        </authorList>
    </citation>
    <scope>NUCLEOTIDE SEQUENCE</scope>
    <source>
        <strain evidence="1">HF2107</strain>
    </source>
</reference>
<comment type="caution">
    <text evidence="1">The sequence shown here is derived from an EMBL/GenBank/DDBJ whole genome shotgun (WGS) entry which is preliminary data.</text>
</comment>